<dbReference type="PROSITE" id="PS50994">
    <property type="entry name" value="INTEGRASE"/>
    <property type="match status" value="1"/>
</dbReference>
<dbReference type="GO" id="GO:0015074">
    <property type="term" value="P:DNA integration"/>
    <property type="evidence" value="ECO:0007669"/>
    <property type="project" value="InterPro"/>
</dbReference>
<accession>A0AAW2PWZ0</accession>
<sequence length="164" mass="18994">MDICSPNLDSYDQRYFITFIDDYSCYMCIYFLNHKAEALDAFKVFKVKVEKQCDKHIKVVRSNKGGEYFGRYTEGGHAPGPFAKFLAEGIVAQYTMFGSPDQNGVIERRNRILLDMVRSMMASSKLPKFLWIEALKMTVYILNRVPTKAVSNMPFELFKVENRV</sequence>
<dbReference type="PANTHER" id="PTHR42648">
    <property type="entry name" value="TRANSPOSASE, PUTATIVE-RELATED"/>
    <property type="match status" value="1"/>
</dbReference>
<gene>
    <name evidence="2" type="ORF">Sangu_0842700</name>
</gene>
<comment type="caution">
    <text evidence="2">The sequence shown here is derived from an EMBL/GenBank/DDBJ whole genome shotgun (WGS) entry which is preliminary data.</text>
</comment>
<feature type="domain" description="Integrase catalytic" evidence="1">
    <location>
        <begin position="1"/>
        <end position="162"/>
    </location>
</feature>
<dbReference type="PANTHER" id="PTHR42648:SF28">
    <property type="entry name" value="TRANSPOSON-ENCODED PROTEIN WITH RIBONUCLEASE H-LIKE AND RETROVIRUS ZINC FINGER-LIKE DOMAINS"/>
    <property type="match status" value="1"/>
</dbReference>
<reference evidence="2" key="1">
    <citation type="submission" date="2020-06" db="EMBL/GenBank/DDBJ databases">
        <authorList>
            <person name="Li T."/>
            <person name="Hu X."/>
            <person name="Zhang T."/>
            <person name="Song X."/>
            <person name="Zhang H."/>
            <person name="Dai N."/>
            <person name="Sheng W."/>
            <person name="Hou X."/>
            <person name="Wei L."/>
        </authorList>
    </citation>
    <scope>NUCLEOTIDE SEQUENCE</scope>
    <source>
        <strain evidence="2">G01</strain>
        <tissue evidence="2">Leaf</tissue>
    </source>
</reference>
<dbReference type="InterPro" id="IPR012337">
    <property type="entry name" value="RNaseH-like_sf"/>
</dbReference>
<dbReference type="InterPro" id="IPR039537">
    <property type="entry name" value="Retrotran_Ty1/copia-like"/>
</dbReference>
<organism evidence="2">
    <name type="scientific">Sesamum angustifolium</name>
    <dbReference type="NCBI Taxonomy" id="2727405"/>
    <lineage>
        <taxon>Eukaryota</taxon>
        <taxon>Viridiplantae</taxon>
        <taxon>Streptophyta</taxon>
        <taxon>Embryophyta</taxon>
        <taxon>Tracheophyta</taxon>
        <taxon>Spermatophyta</taxon>
        <taxon>Magnoliopsida</taxon>
        <taxon>eudicotyledons</taxon>
        <taxon>Gunneridae</taxon>
        <taxon>Pentapetalae</taxon>
        <taxon>asterids</taxon>
        <taxon>lamiids</taxon>
        <taxon>Lamiales</taxon>
        <taxon>Pedaliaceae</taxon>
        <taxon>Sesamum</taxon>
    </lineage>
</organism>
<dbReference type="SUPFAM" id="SSF53098">
    <property type="entry name" value="Ribonuclease H-like"/>
    <property type="match status" value="1"/>
</dbReference>
<dbReference type="AlphaFoldDB" id="A0AAW2PWZ0"/>
<name>A0AAW2PWZ0_9LAMI</name>
<evidence type="ECO:0000259" key="1">
    <source>
        <dbReference type="PROSITE" id="PS50994"/>
    </source>
</evidence>
<proteinExistence type="predicted"/>
<evidence type="ECO:0000313" key="2">
    <source>
        <dbReference type="EMBL" id="KAL0359933.1"/>
    </source>
</evidence>
<dbReference type="Gene3D" id="3.30.420.10">
    <property type="entry name" value="Ribonuclease H-like superfamily/Ribonuclease H"/>
    <property type="match status" value="1"/>
</dbReference>
<dbReference type="InterPro" id="IPR036397">
    <property type="entry name" value="RNaseH_sf"/>
</dbReference>
<dbReference type="GO" id="GO:0003676">
    <property type="term" value="F:nucleic acid binding"/>
    <property type="evidence" value="ECO:0007669"/>
    <property type="project" value="InterPro"/>
</dbReference>
<protein>
    <recommendedName>
        <fullName evidence="1">Integrase catalytic domain-containing protein</fullName>
    </recommendedName>
</protein>
<dbReference type="EMBL" id="JACGWK010000004">
    <property type="protein sequence ID" value="KAL0359933.1"/>
    <property type="molecule type" value="Genomic_DNA"/>
</dbReference>
<reference evidence="2" key="2">
    <citation type="journal article" date="2024" name="Plant">
        <title>Genomic evolution and insights into agronomic trait innovations of Sesamum species.</title>
        <authorList>
            <person name="Miao H."/>
            <person name="Wang L."/>
            <person name="Qu L."/>
            <person name="Liu H."/>
            <person name="Sun Y."/>
            <person name="Le M."/>
            <person name="Wang Q."/>
            <person name="Wei S."/>
            <person name="Zheng Y."/>
            <person name="Lin W."/>
            <person name="Duan Y."/>
            <person name="Cao H."/>
            <person name="Xiong S."/>
            <person name="Wang X."/>
            <person name="Wei L."/>
            <person name="Li C."/>
            <person name="Ma Q."/>
            <person name="Ju M."/>
            <person name="Zhao R."/>
            <person name="Li G."/>
            <person name="Mu C."/>
            <person name="Tian Q."/>
            <person name="Mei H."/>
            <person name="Zhang T."/>
            <person name="Gao T."/>
            <person name="Zhang H."/>
        </authorList>
    </citation>
    <scope>NUCLEOTIDE SEQUENCE</scope>
    <source>
        <strain evidence="2">G01</strain>
    </source>
</reference>
<dbReference type="InterPro" id="IPR001584">
    <property type="entry name" value="Integrase_cat-core"/>
</dbReference>